<evidence type="ECO:0000256" key="4">
    <source>
        <dbReference type="ARBA" id="ARBA00022598"/>
    </source>
</evidence>
<comment type="function">
    <text evidence="10">Catalyzes the attachment of glutamate to tRNA(Glu) in a two-step reaction: glutamate is first activated by ATP to form Glu-AMP and then transferred to the acceptor end of tRNA(Glu).</text>
</comment>
<keyword evidence="4 10" id="KW-0436">Ligase</keyword>
<reference evidence="13" key="1">
    <citation type="journal article" date="2014" name="Int. J. Syst. Evol. Microbiol.">
        <title>Complete genome sequence of Corynebacterium casei LMG S-19264T (=DSM 44701T), isolated from a smear-ripened cheese.</title>
        <authorList>
            <consortium name="US DOE Joint Genome Institute (JGI-PGF)"/>
            <person name="Walter F."/>
            <person name="Albersmeier A."/>
            <person name="Kalinowski J."/>
            <person name="Ruckert C."/>
        </authorList>
    </citation>
    <scope>NUCLEOTIDE SEQUENCE</scope>
    <source>
        <strain evidence="13">JCM 11219</strain>
    </source>
</reference>
<dbReference type="EC" id="6.1.1.17" evidence="10"/>
<evidence type="ECO:0000256" key="8">
    <source>
        <dbReference type="ARBA" id="ARBA00023146"/>
    </source>
</evidence>
<dbReference type="Proteomes" id="UP000657075">
    <property type="component" value="Unassembled WGS sequence"/>
</dbReference>
<sequence length="588" mass="67058">MAMDRERIKDIALKHALVNAVRFNGKASINAVISKVFAEDPSLKSMGRDVAQIVKEVVDYVNSLNIDEQRNLLMSRWPEALGEKKTESYRKGIEDLPPLPNDNRYETITLRFAPNPDFVLHLGSARPAIINYAYKLKYEGLGKRAKFILRFEDTDPRTKRPLLEAYDAVREDLRWLGIKWDEEYIQSDRLEIYYDMARKILAKGNAYIAAKDTECTPDDWKKSKVTGKPCKNRVADPSVNLELFDKMLGGHYREGEAVMVLKTDLQHPDPSVRDWVAMRIIDTTKYPHPRVGSRYIVWPTYNFSVSIDDHLMGITHILRAQEHSVNTTKQSFVYAHMGWEQPEAIHFGRLKIVGMTLSKTRLKSLGIRWDDIRLPTLAGLRNRGIQPEAIWNIMLQVGVKPTDATITSDNLFAENRKLIEPRANRYMAVIGPIKVIIEGINEPLTARLPMHPSYPERGRRSITLKPGNNRIELFISRSDYDKASRGSVIRLMELINIEVTEKLDNALIAHMHSKDLESAKKTNAPIIQWVPLDGVSISVERPDGMKLITDKGLAEPAVGQVSNGEIIQFMRYGFVKKTSDGNFIYVHD</sequence>
<dbReference type="InterPro" id="IPR020056">
    <property type="entry name" value="Rbsml_bL25/Gln-tRNA_synth_N"/>
</dbReference>
<feature type="short sequence motif" description="'HIGH' region" evidence="10">
    <location>
        <begin position="114"/>
        <end position="124"/>
    </location>
</feature>
<comment type="catalytic activity">
    <reaction evidence="9 10">
        <text>tRNA(Glu) + L-glutamate + ATP = L-glutamyl-tRNA(Glu) + AMP + diphosphate</text>
        <dbReference type="Rhea" id="RHEA:23540"/>
        <dbReference type="Rhea" id="RHEA-COMP:9663"/>
        <dbReference type="Rhea" id="RHEA-COMP:9680"/>
        <dbReference type="ChEBI" id="CHEBI:29985"/>
        <dbReference type="ChEBI" id="CHEBI:30616"/>
        <dbReference type="ChEBI" id="CHEBI:33019"/>
        <dbReference type="ChEBI" id="CHEBI:78442"/>
        <dbReference type="ChEBI" id="CHEBI:78520"/>
        <dbReference type="ChEBI" id="CHEBI:456215"/>
        <dbReference type="EC" id="6.1.1.17"/>
    </reaction>
</comment>
<keyword evidence="5 10" id="KW-0547">Nucleotide-binding</keyword>
<dbReference type="GO" id="GO:0004818">
    <property type="term" value="F:glutamate-tRNA ligase activity"/>
    <property type="evidence" value="ECO:0007669"/>
    <property type="project" value="UniProtKB-UniRule"/>
</dbReference>
<dbReference type="PANTHER" id="PTHR43097:SF5">
    <property type="entry name" value="GLUTAMATE--TRNA LIGASE"/>
    <property type="match status" value="1"/>
</dbReference>
<evidence type="ECO:0000256" key="10">
    <source>
        <dbReference type="HAMAP-Rule" id="MF_02076"/>
    </source>
</evidence>
<dbReference type="InterPro" id="IPR014729">
    <property type="entry name" value="Rossmann-like_a/b/a_fold"/>
</dbReference>
<keyword evidence="7 10" id="KW-0648">Protein biosynthesis</keyword>
<keyword evidence="3 10" id="KW-0963">Cytoplasm</keyword>
<evidence type="ECO:0000256" key="3">
    <source>
        <dbReference type="ARBA" id="ARBA00022490"/>
    </source>
</evidence>
<dbReference type="Gene3D" id="2.40.240.10">
    <property type="entry name" value="Ribosomal Protein L25, Chain P"/>
    <property type="match status" value="1"/>
</dbReference>
<dbReference type="SUPFAM" id="SSF50715">
    <property type="entry name" value="Ribosomal protein L25-like"/>
    <property type="match status" value="1"/>
</dbReference>
<evidence type="ECO:0000256" key="1">
    <source>
        <dbReference type="ARBA" id="ARBA00004496"/>
    </source>
</evidence>
<evidence type="ECO:0000313" key="13">
    <source>
        <dbReference type="EMBL" id="GGI78678.1"/>
    </source>
</evidence>
<dbReference type="NCBIfam" id="TIGR00463">
    <property type="entry name" value="gltX_arch"/>
    <property type="match status" value="1"/>
</dbReference>
<evidence type="ECO:0000313" key="14">
    <source>
        <dbReference type="Proteomes" id="UP000657075"/>
    </source>
</evidence>
<evidence type="ECO:0000256" key="5">
    <source>
        <dbReference type="ARBA" id="ARBA00022741"/>
    </source>
</evidence>
<keyword evidence="8 10" id="KW-0030">Aminoacyl-tRNA synthetase</keyword>
<dbReference type="AlphaFoldDB" id="A0A830E3C2"/>
<feature type="domain" description="Glutamyl/glutaminyl-tRNA synthetase class Ib catalytic" evidence="11">
    <location>
        <begin position="108"/>
        <end position="418"/>
    </location>
</feature>
<comment type="caution">
    <text evidence="13">The sequence shown here is derived from an EMBL/GenBank/DDBJ whole genome shotgun (WGS) entry which is preliminary data.</text>
</comment>
<feature type="domain" description="Glutamyl/glutaminyl-tRNA synthetase class Ib anti-codon binding" evidence="12">
    <location>
        <begin position="423"/>
        <end position="503"/>
    </location>
</feature>
<evidence type="ECO:0000259" key="11">
    <source>
        <dbReference type="Pfam" id="PF00749"/>
    </source>
</evidence>
<evidence type="ECO:0000256" key="7">
    <source>
        <dbReference type="ARBA" id="ARBA00022917"/>
    </source>
</evidence>
<dbReference type="InterPro" id="IPR050132">
    <property type="entry name" value="Gln/Glu-tRNA_Ligase"/>
</dbReference>
<dbReference type="HAMAP" id="MF_02076">
    <property type="entry name" value="Glu_tRNA_synth_type2"/>
    <property type="match status" value="1"/>
</dbReference>
<evidence type="ECO:0000259" key="12">
    <source>
        <dbReference type="Pfam" id="PF03950"/>
    </source>
</evidence>
<dbReference type="InterPro" id="IPR000924">
    <property type="entry name" value="Glu/Gln-tRNA-synth"/>
</dbReference>
<dbReference type="InterPro" id="IPR004526">
    <property type="entry name" value="Glu-tRNA-synth_arc/euk"/>
</dbReference>
<evidence type="ECO:0000256" key="2">
    <source>
        <dbReference type="ARBA" id="ARBA00008927"/>
    </source>
</evidence>
<comment type="similarity">
    <text evidence="2 10">Belongs to the class-I aminoacyl-tRNA synthetase family. Glutamate--tRNA ligase type 2 subfamily.</text>
</comment>
<dbReference type="PANTHER" id="PTHR43097">
    <property type="entry name" value="GLUTAMINE-TRNA LIGASE"/>
    <property type="match status" value="1"/>
</dbReference>
<dbReference type="InterPro" id="IPR011035">
    <property type="entry name" value="Ribosomal_bL25/Gln-tRNA_synth"/>
</dbReference>
<dbReference type="GO" id="GO:0006424">
    <property type="term" value="P:glutamyl-tRNA aminoacylation"/>
    <property type="evidence" value="ECO:0007669"/>
    <property type="project" value="UniProtKB-UniRule"/>
</dbReference>
<name>A0A830E3C2_9CREN</name>
<keyword evidence="6 10" id="KW-0067">ATP-binding</keyword>
<dbReference type="PRINTS" id="PR00987">
    <property type="entry name" value="TRNASYNTHGLU"/>
</dbReference>
<dbReference type="Gene3D" id="3.40.50.620">
    <property type="entry name" value="HUPs"/>
    <property type="match status" value="1"/>
</dbReference>
<accession>A0A830E3C2</accession>
<gene>
    <name evidence="10" type="primary">gltX</name>
    <name evidence="13" type="ORF">GCM10007112_14420</name>
</gene>
<dbReference type="EMBL" id="BMNM01000005">
    <property type="protein sequence ID" value="GGI78678.1"/>
    <property type="molecule type" value="Genomic_DNA"/>
</dbReference>
<protein>
    <recommendedName>
        <fullName evidence="10">Glutamate--tRNA ligase</fullName>
        <ecNumber evidence="10">6.1.1.17</ecNumber>
    </recommendedName>
    <alternativeName>
        <fullName evidence="10">Glutamyl-tRNA synthetase</fullName>
        <shortName evidence="10">GluRS</shortName>
    </alternativeName>
</protein>
<dbReference type="GO" id="GO:0005829">
    <property type="term" value="C:cytosol"/>
    <property type="evidence" value="ECO:0007669"/>
    <property type="project" value="TreeGrafter"/>
</dbReference>
<dbReference type="InterPro" id="IPR020058">
    <property type="entry name" value="Glu/Gln-tRNA-synth_Ib_cat-dom"/>
</dbReference>
<evidence type="ECO:0000256" key="9">
    <source>
        <dbReference type="ARBA" id="ARBA00048351"/>
    </source>
</evidence>
<dbReference type="Gene3D" id="2.40.240.100">
    <property type="match status" value="1"/>
</dbReference>
<dbReference type="Pfam" id="PF00749">
    <property type="entry name" value="tRNA-synt_1c"/>
    <property type="match status" value="1"/>
</dbReference>
<dbReference type="SUPFAM" id="SSF52374">
    <property type="entry name" value="Nucleotidylyl transferase"/>
    <property type="match status" value="1"/>
</dbReference>
<dbReference type="NCBIfam" id="NF003169">
    <property type="entry name" value="PRK04156.1"/>
    <property type="match status" value="1"/>
</dbReference>
<reference evidence="13" key="2">
    <citation type="submission" date="2020-09" db="EMBL/GenBank/DDBJ databases">
        <authorList>
            <person name="Sun Q."/>
            <person name="Ohkuma M."/>
        </authorList>
    </citation>
    <scope>NUCLEOTIDE SEQUENCE</scope>
    <source>
        <strain evidence="13">JCM 11219</strain>
    </source>
</reference>
<dbReference type="Pfam" id="PF03950">
    <property type="entry name" value="tRNA-synt_1c_C"/>
    <property type="match status" value="1"/>
</dbReference>
<comment type="subcellular location">
    <subcellularLocation>
        <location evidence="1 10">Cytoplasm</location>
    </subcellularLocation>
</comment>
<dbReference type="GO" id="GO:0005524">
    <property type="term" value="F:ATP binding"/>
    <property type="evidence" value="ECO:0007669"/>
    <property type="project" value="UniProtKB-UniRule"/>
</dbReference>
<organism evidence="13 14">
    <name type="scientific">Vulcanisaeta souniana JCM 11219</name>
    <dbReference type="NCBI Taxonomy" id="1293586"/>
    <lineage>
        <taxon>Archaea</taxon>
        <taxon>Thermoproteota</taxon>
        <taxon>Thermoprotei</taxon>
        <taxon>Thermoproteales</taxon>
        <taxon>Thermoproteaceae</taxon>
        <taxon>Vulcanisaeta</taxon>
    </lineage>
</organism>
<dbReference type="GO" id="GO:0043604">
    <property type="term" value="P:amide biosynthetic process"/>
    <property type="evidence" value="ECO:0007669"/>
    <property type="project" value="TreeGrafter"/>
</dbReference>
<evidence type="ECO:0000256" key="6">
    <source>
        <dbReference type="ARBA" id="ARBA00022840"/>
    </source>
</evidence>
<proteinExistence type="inferred from homology"/>
<dbReference type="InterPro" id="IPR020059">
    <property type="entry name" value="Glu/Gln-tRNA-synth_Ib_codon-bd"/>
</dbReference>